<reference evidence="1" key="2">
    <citation type="submission" date="2014-07" db="EMBL/GenBank/DDBJ databases">
        <title>Initial genome analysis of the psychrotolerant acidophile Acidithiobacillus ferrivorans CF27: insights into iron and sulfur oxidation pathways and into biofilm formation.</title>
        <authorList>
            <person name="Talla E."/>
            <person name="Hedrich S."/>
            <person name="Mangenot S."/>
            <person name="Ji B."/>
            <person name="Johnson D.B."/>
            <person name="Barbe V."/>
            <person name="Bonnefoy V."/>
        </authorList>
    </citation>
    <scope>NUCLEOTIDE SEQUENCE [LARGE SCALE GENOMIC DNA]</scope>
    <source>
        <strain evidence="1">CF27</strain>
    </source>
</reference>
<accession>A0A060UV58</accession>
<dbReference type="Proteomes" id="UP000193925">
    <property type="component" value="Chromosome AFERRI"/>
</dbReference>
<sequence>MNNWKPQYKETVYCIVNGTIKREIVASGLSMSSALRLLNDGHLYQTFEEAREHLRKTHEVYEVNHV</sequence>
<protein>
    <submittedName>
        <fullName evidence="1">Uncharacterized protein</fullName>
    </submittedName>
</protein>
<name>A0A060UV58_9PROT</name>
<dbReference type="RefSeq" id="WP_035193229.1">
    <property type="nucleotide sequence ID" value="NZ_CCCS020000035.1"/>
</dbReference>
<reference evidence="1" key="1">
    <citation type="submission" date="2014-03" db="EMBL/GenBank/DDBJ databases">
        <authorList>
            <person name="Genoscope - CEA"/>
        </authorList>
    </citation>
    <scope>NUCLEOTIDE SEQUENCE [LARGE SCALE GENOMIC DNA]</scope>
    <source>
        <strain evidence="1">CF27</strain>
    </source>
</reference>
<dbReference type="EMBL" id="CCCS020000035">
    <property type="protein sequence ID" value="CDQ10663.1"/>
    <property type="molecule type" value="Genomic_DNA"/>
</dbReference>
<dbReference type="EMBL" id="LT841305">
    <property type="protein sequence ID" value="SMH64689.1"/>
    <property type="molecule type" value="Genomic_DNA"/>
</dbReference>
<keyword evidence="3" id="KW-1185">Reference proteome</keyword>
<organism evidence="1">
    <name type="scientific">Acidithiobacillus ferrivorans</name>
    <dbReference type="NCBI Taxonomy" id="160808"/>
    <lineage>
        <taxon>Bacteria</taxon>
        <taxon>Pseudomonadati</taxon>
        <taxon>Pseudomonadota</taxon>
        <taxon>Acidithiobacillia</taxon>
        <taxon>Acidithiobacillales</taxon>
        <taxon>Acidithiobacillaceae</taxon>
        <taxon>Acidithiobacillus</taxon>
    </lineage>
</organism>
<proteinExistence type="predicted"/>
<evidence type="ECO:0000313" key="3">
    <source>
        <dbReference type="Proteomes" id="UP000193925"/>
    </source>
</evidence>
<evidence type="ECO:0000313" key="1">
    <source>
        <dbReference type="EMBL" id="CDQ10663.1"/>
    </source>
</evidence>
<evidence type="ECO:0000313" key="2">
    <source>
        <dbReference type="EMBL" id="SMH64689.1"/>
    </source>
</evidence>
<dbReference type="AlphaFoldDB" id="A0A060UV58"/>
<gene>
    <name evidence="2" type="ORF">AFERRI_10723</name>
    <name evidence="1" type="ORF">AFERRI_400444</name>
</gene>
<reference evidence="2 3" key="3">
    <citation type="submission" date="2017-03" db="EMBL/GenBank/DDBJ databases">
        <authorList>
            <person name="Regsiter A."/>
            <person name="William W."/>
        </authorList>
    </citation>
    <scope>NUCLEOTIDE SEQUENCE [LARGE SCALE GENOMIC DNA]</scope>
    <source>
        <strain evidence="2">PRJEB5721</strain>
    </source>
</reference>